<dbReference type="Proteomes" id="UP000308530">
    <property type="component" value="Plasmid pPRADMK78_01"/>
</dbReference>
<reference evidence="4 5" key="1">
    <citation type="submission" date="2020-06" db="EMBL/GenBank/DDBJ databases">
        <title>Genome sequence of Rhizobium sp strain ADMK78.</title>
        <authorList>
            <person name="Rahi P."/>
        </authorList>
    </citation>
    <scope>NUCLEOTIDE SEQUENCE [LARGE SCALE GENOMIC DNA]</scope>
    <source>
        <strain evidence="4 5">ADMK78</strain>
        <plasmid evidence="4 5">pPRADMK78_01</plasmid>
    </source>
</reference>
<dbReference type="InterPro" id="IPR010987">
    <property type="entry name" value="Glutathione-S-Trfase_C-like"/>
</dbReference>
<comment type="similarity">
    <text evidence="1">Belongs to the GST superfamily. Zeta family.</text>
</comment>
<dbReference type="InterPro" id="IPR036249">
    <property type="entry name" value="Thioredoxin-like_sf"/>
</dbReference>
<name>A0ABX6QU81_9HYPH</name>
<dbReference type="PANTHER" id="PTHR42673">
    <property type="entry name" value="MALEYLACETOACETATE ISOMERASE"/>
    <property type="match status" value="1"/>
</dbReference>
<keyword evidence="4" id="KW-0614">Plasmid</keyword>
<dbReference type="PROSITE" id="PS50404">
    <property type="entry name" value="GST_NTER"/>
    <property type="match status" value="1"/>
</dbReference>
<feature type="domain" description="GST N-terminal" evidence="2">
    <location>
        <begin position="5"/>
        <end position="86"/>
    </location>
</feature>
<accession>A0ABX6QU81</accession>
<keyword evidence="5" id="KW-1185">Reference proteome</keyword>
<dbReference type="Gene3D" id="3.40.30.10">
    <property type="entry name" value="Glutaredoxin"/>
    <property type="match status" value="1"/>
</dbReference>
<dbReference type="PANTHER" id="PTHR42673:SF21">
    <property type="entry name" value="GLUTATHIONE S-TRANSFERASE YFCF"/>
    <property type="match status" value="1"/>
</dbReference>
<dbReference type="Pfam" id="PF02798">
    <property type="entry name" value="GST_N"/>
    <property type="match status" value="1"/>
</dbReference>
<sequence>MTASTETVLFDYWRSSASYRVRIALGLAGLPWQTVPIDLVEGNQRAPEHLDRNPQGLVPVLEIDGLRLTQSLAIIEYLDETRGLELLPATASERARVRALADAIAMEIHPVCNLRVAKHAVSASNGQLTMKDWMQAFIAPGLAAVEAMAEGPDFLYAGRLSLADLCLVPQIYNARRWEVDLSGFPKLVEIDAHLNTIPAFAAAHPDNSPR</sequence>
<organism evidence="4 5">
    <name type="scientific">Peteryoungia desertarenae</name>
    <dbReference type="NCBI Taxonomy" id="1813451"/>
    <lineage>
        <taxon>Bacteria</taxon>
        <taxon>Pseudomonadati</taxon>
        <taxon>Pseudomonadota</taxon>
        <taxon>Alphaproteobacteria</taxon>
        <taxon>Hyphomicrobiales</taxon>
        <taxon>Rhizobiaceae</taxon>
        <taxon>Peteryoungia</taxon>
    </lineage>
</organism>
<dbReference type="Gene3D" id="1.20.1050.10">
    <property type="match status" value="1"/>
</dbReference>
<dbReference type="InterPro" id="IPR040079">
    <property type="entry name" value="Glutathione_S-Trfase"/>
</dbReference>
<dbReference type="RefSeq" id="WP_138287614.1">
    <property type="nucleotide sequence ID" value="NZ_CP058351.1"/>
</dbReference>
<dbReference type="GO" id="GO:0016034">
    <property type="term" value="F:maleylacetoacetate isomerase activity"/>
    <property type="evidence" value="ECO:0007669"/>
    <property type="project" value="UniProtKB-EC"/>
</dbReference>
<gene>
    <name evidence="4" type="primary">maiA</name>
    <name evidence="4" type="ORF">FE840_020355</name>
</gene>
<dbReference type="SFLD" id="SFLDS00019">
    <property type="entry name" value="Glutathione_Transferase_(cytos"/>
    <property type="match status" value="1"/>
</dbReference>
<dbReference type="SUPFAM" id="SSF47616">
    <property type="entry name" value="GST C-terminal domain-like"/>
    <property type="match status" value="1"/>
</dbReference>
<evidence type="ECO:0000313" key="5">
    <source>
        <dbReference type="Proteomes" id="UP000308530"/>
    </source>
</evidence>
<evidence type="ECO:0000313" key="4">
    <source>
        <dbReference type="EMBL" id="QLF71952.1"/>
    </source>
</evidence>
<dbReference type="PROSITE" id="PS50405">
    <property type="entry name" value="GST_CTER"/>
    <property type="match status" value="1"/>
</dbReference>
<dbReference type="NCBIfam" id="TIGR01262">
    <property type="entry name" value="maiA"/>
    <property type="match status" value="1"/>
</dbReference>
<geneLocation type="plasmid" evidence="4 5">
    <name>pPRADMK78_01</name>
</geneLocation>
<dbReference type="SFLD" id="SFLDG00358">
    <property type="entry name" value="Main_(cytGST)"/>
    <property type="match status" value="1"/>
</dbReference>
<dbReference type="InterPro" id="IPR034333">
    <property type="entry name" value="GST_Zeta_N"/>
</dbReference>
<dbReference type="InterPro" id="IPR005955">
    <property type="entry name" value="GST_Zeta"/>
</dbReference>
<evidence type="ECO:0000259" key="3">
    <source>
        <dbReference type="PROSITE" id="PS50405"/>
    </source>
</evidence>
<feature type="domain" description="GST C-terminal" evidence="3">
    <location>
        <begin position="90"/>
        <end position="210"/>
    </location>
</feature>
<dbReference type="EC" id="5.2.1.2" evidence="4"/>
<evidence type="ECO:0000259" key="2">
    <source>
        <dbReference type="PROSITE" id="PS50404"/>
    </source>
</evidence>
<evidence type="ECO:0000256" key="1">
    <source>
        <dbReference type="ARBA" id="ARBA00010007"/>
    </source>
</evidence>
<keyword evidence="4" id="KW-0413">Isomerase</keyword>
<protein>
    <submittedName>
        <fullName evidence="4">Maleylacetoacetate isomerase</fullName>
        <ecNumber evidence="4">5.2.1.2</ecNumber>
    </submittedName>
</protein>
<dbReference type="InterPro" id="IPR036282">
    <property type="entry name" value="Glutathione-S-Trfase_C_sf"/>
</dbReference>
<dbReference type="InterPro" id="IPR004045">
    <property type="entry name" value="Glutathione_S-Trfase_N"/>
</dbReference>
<dbReference type="EMBL" id="CP058351">
    <property type="protein sequence ID" value="QLF71952.1"/>
    <property type="molecule type" value="Genomic_DNA"/>
</dbReference>
<dbReference type="CDD" id="cd03042">
    <property type="entry name" value="GST_N_Zeta"/>
    <property type="match status" value="1"/>
</dbReference>
<dbReference type="SUPFAM" id="SSF52833">
    <property type="entry name" value="Thioredoxin-like"/>
    <property type="match status" value="1"/>
</dbReference>
<proteinExistence type="inferred from homology"/>